<organism evidence="9 10">
    <name type="scientific">Micromonospora craterilacus</name>
    <dbReference type="NCBI Taxonomy" id="1655439"/>
    <lineage>
        <taxon>Bacteria</taxon>
        <taxon>Bacillati</taxon>
        <taxon>Actinomycetota</taxon>
        <taxon>Actinomycetes</taxon>
        <taxon>Micromonosporales</taxon>
        <taxon>Micromonosporaceae</taxon>
        <taxon>Micromonospora</taxon>
    </lineage>
</organism>
<feature type="transmembrane region" description="Helical" evidence="7">
    <location>
        <begin position="282"/>
        <end position="306"/>
    </location>
</feature>
<evidence type="ECO:0000256" key="5">
    <source>
        <dbReference type="ARBA" id="ARBA00022989"/>
    </source>
</evidence>
<gene>
    <name evidence="9" type="ORF">C1I95_02215</name>
</gene>
<sequence length="524" mass="54314">MTEPSRTGAAGAGAHRSPHPGADPKWWTLTAVCVGTFMLLIDLTIVNVALPDIQASLRASFSDVQWVVDAYALTLAALLLTAGSLADLYGRRRVYLVGLVVFTAASALCGLAQSPLMLELSRGLQGIGGAIMFSVSLALLANAFRGAERGVAFGVWGALAGLAAAVGPIIGGALVSGLSWRWIFFVNVPVGVVALALTMLKVVESRDEQAARPDWLGFVTFSGALAALIYALIEAGRSSFTAIVVIACFAAAAVLLIAFLLIEIRSSHPMFELRLFRVPTFVGGDIAAFGLSFSIFAMLLYVVLYLQNVLGYTALQTGVRLLVLSGGVLVASLVAGWLSEKVPIRAIVGPGLVLVGVGLLLMRGLTAASSWTHLIPGLILAGVGVGFVNPPLASTAVGVVEPRRSGMASGINLTFRQVGLATGVALLGTLFANRLTTVVQTQAAGTPLAGHSAEIAAALRSGSVSRLFATVPPQQRGQLVEIARGSFASALNEILLLAAIVTIVAGVLSFLMIRSKDFVSPPHG</sequence>
<protein>
    <submittedName>
        <fullName evidence="9">MFS transporter</fullName>
    </submittedName>
</protein>
<evidence type="ECO:0000256" key="1">
    <source>
        <dbReference type="ARBA" id="ARBA00004651"/>
    </source>
</evidence>
<dbReference type="CDD" id="cd17321">
    <property type="entry name" value="MFS_MMR_MDR_like"/>
    <property type="match status" value="1"/>
</dbReference>
<dbReference type="OrthoDB" id="9781469at2"/>
<keyword evidence="10" id="KW-1185">Reference proteome</keyword>
<accession>A0A2W2F3C1</accession>
<feature type="domain" description="Major facilitator superfamily (MFS) profile" evidence="8">
    <location>
        <begin position="28"/>
        <end position="517"/>
    </location>
</feature>
<dbReference type="SUPFAM" id="SSF103473">
    <property type="entry name" value="MFS general substrate transporter"/>
    <property type="match status" value="2"/>
</dbReference>
<feature type="transmembrane region" description="Helical" evidence="7">
    <location>
        <begin position="151"/>
        <end position="176"/>
    </location>
</feature>
<feature type="transmembrane region" description="Helical" evidence="7">
    <location>
        <begin position="215"/>
        <end position="233"/>
    </location>
</feature>
<feature type="transmembrane region" description="Helical" evidence="7">
    <location>
        <begin position="318"/>
        <end position="339"/>
    </location>
</feature>
<dbReference type="Proteomes" id="UP000248924">
    <property type="component" value="Unassembled WGS sequence"/>
</dbReference>
<keyword evidence="6 7" id="KW-0472">Membrane</keyword>
<keyword evidence="4 7" id="KW-0812">Transmembrane</keyword>
<keyword evidence="3" id="KW-1003">Cell membrane</keyword>
<dbReference type="NCBIfam" id="TIGR00711">
    <property type="entry name" value="efflux_EmrB"/>
    <property type="match status" value="1"/>
</dbReference>
<evidence type="ECO:0000256" key="7">
    <source>
        <dbReference type="SAM" id="Phobius"/>
    </source>
</evidence>
<proteinExistence type="predicted"/>
<dbReference type="InterPro" id="IPR036259">
    <property type="entry name" value="MFS_trans_sf"/>
</dbReference>
<comment type="caution">
    <text evidence="9">The sequence shown here is derived from an EMBL/GenBank/DDBJ whole genome shotgun (WGS) entry which is preliminary data.</text>
</comment>
<feature type="transmembrane region" description="Helical" evidence="7">
    <location>
        <begin position="371"/>
        <end position="392"/>
    </location>
</feature>
<reference evidence="9 10" key="1">
    <citation type="submission" date="2018-01" db="EMBL/GenBank/DDBJ databases">
        <title>Draft genome sequence of Jishengella sp. NA12.</title>
        <authorList>
            <person name="Sahin N."/>
            <person name="Ay H."/>
            <person name="Saygin H."/>
        </authorList>
    </citation>
    <scope>NUCLEOTIDE SEQUENCE [LARGE SCALE GENOMIC DNA]</scope>
    <source>
        <strain evidence="9 10">NA12</strain>
    </source>
</reference>
<evidence type="ECO:0000256" key="2">
    <source>
        <dbReference type="ARBA" id="ARBA00022448"/>
    </source>
</evidence>
<feature type="transmembrane region" description="Helical" evidence="7">
    <location>
        <begin position="26"/>
        <end position="50"/>
    </location>
</feature>
<dbReference type="PANTHER" id="PTHR42718:SF49">
    <property type="entry name" value="EXPORT PROTEIN"/>
    <property type="match status" value="1"/>
</dbReference>
<dbReference type="AlphaFoldDB" id="A0A2W2F3C1"/>
<evidence type="ECO:0000256" key="3">
    <source>
        <dbReference type="ARBA" id="ARBA00022475"/>
    </source>
</evidence>
<dbReference type="InterPro" id="IPR020846">
    <property type="entry name" value="MFS_dom"/>
</dbReference>
<dbReference type="InterPro" id="IPR004638">
    <property type="entry name" value="EmrB-like"/>
</dbReference>
<feature type="transmembrane region" description="Helical" evidence="7">
    <location>
        <begin position="96"/>
        <end position="118"/>
    </location>
</feature>
<evidence type="ECO:0000259" key="8">
    <source>
        <dbReference type="PROSITE" id="PS50850"/>
    </source>
</evidence>
<name>A0A2W2F3C1_9ACTN</name>
<dbReference type="PRINTS" id="PR01036">
    <property type="entry name" value="TCRTETB"/>
</dbReference>
<evidence type="ECO:0000256" key="4">
    <source>
        <dbReference type="ARBA" id="ARBA00022692"/>
    </source>
</evidence>
<comment type="subcellular location">
    <subcellularLocation>
        <location evidence="1">Cell membrane</location>
        <topology evidence="1">Multi-pass membrane protein</topology>
    </subcellularLocation>
</comment>
<keyword evidence="2" id="KW-0813">Transport</keyword>
<dbReference type="Pfam" id="PF07690">
    <property type="entry name" value="MFS_1"/>
    <property type="match status" value="1"/>
</dbReference>
<feature type="transmembrane region" description="Helical" evidence="7">
    <location>
        <begin position="494"/>
        <end position="513"/>
    </location>
</feature>
<feature type="transmembrane region" description="Helical" evidence="7">
    <location>
        <begin position="70"/>
        <end position="89"/>
    </location>
</feature>
<dbReference type="GO" id="GO:0022857">
    <property type="term" value="F:transmembrane transporter activity"/>
    <property type="evidence" value="ECO:0007669"/>
    <property type="project" value="InterPro"/>
</dbReference>
<dbReference type="EMBL" id="POTY01000006">
    <property type="protein sequence ID" value="PZG23859.1"/>
    <property type="molecule type" value="Genomic_DNA"/>
</dbReference>
<feature type="transmembrane region" description="Helical" evidence="7">
    <location>
        <begin position="346"/>
        <end position="365"/>
    </location>
</feature>
<dbReference type="Gene3D" id="1.20.1250.20">
    <property type="entry name" value="MFS general substrate transporter like domains"/>
    <property type="match status" value="1"/>
</dbReference>
<feature type="transmembrane region" description="Helical" evidence="7">
    <location>
        <begin position="124"/>
        <end position="144"/>
    </location>
</feature>
<dbReference type="GO" id="GO:0005886">
    <property type="term" value="C:plasma membrane"/>
    <property type="evidence" value="ECO:0007669"/>
    <property type="project" value="UniProtKB-SubCell"/>
</dbReference>
<evidence type="ECO:0000256" key="6">
    <source>
        <dbReference type="ARBA" id="ARBA00023136"/>
    </source>
</evidence>
<dbReference type="PROSITE" id="PS50850">
    <property type="entry name" value="MFS"/>
    <property type="match status" value="1"/>
</dbReference>
<dbReference type="PANTHER" id="PTHR42718">
    <property type="entry name" value="MAJOR FACILITATOR SUPERFAMILY MULTIDRUG TRANSPORTER MFSC"/>
    <property type="match status" value="1"/>
</dbReference>
<keyword evidence="5 7" id="KW-1133">Transmembrane helix</keyword>
<dbReference type="Gene3D" id="1.20.1720.10">
    <property type="entry name" value="Multidrug resistance protein D"/>
    <property type="match status" value="1"/>
</dbReference>
<feature type="transmembrane region" description="Helical" evidence="7">
    <location>
        <begin position="239"/>
        <end position="262"/>
    </location>
</feature>
<evidence type="ECO:0000313" key="10">
    <source>
        <dbReference type="Proteomes" id="UP000248924"/>
    </source>
</evidence>
<dbReference type="InterPro" id="IPR011701">
    <property type="entry name" value="MFS"/>
</dbReference>
<evidence type="ECO:0000313" key="9">
    <source>
        <dbReference type="EMBL" id="PZG23859.1"/>
    </source>
</evidence>
<feature type="transmembrane region" description="Helical" evidence="7">
    <location>
        <begin position="182"/>
        <end position="203"/>
    </location>
</feature>